<dbReference type="Gene3D" id="3.40.50.1820">
    <property type="entry name" value="alpha/beta hydrolase"/>
    <property type="match status" value="1"/>
</dbReference>
<dbReference type="Pfam" id="PF01738">
    <property type="entry name" value="DLH"/>
    <property type="match status" value="1"/>
</dbReference>
<evidence type="ECO:0000313" key="3">
    <source>
        <dbReference type="Proteomes" id="UP001365405"/>
    </source>
</evidence>
<dbReference type="EC" id="3.1.-.-" evidence="2"/>
<feature type="domain" description="Dienelactone hydrolase" evidence="1">
    <location>
        <begin position="29"/>
        <end position="245"/>
    </location>
</feature>
<sequence length="250" mass="28019">MIEHHLDLISDGSPMATFIVHPDVGPGEGGPHPVLLFYMDAPGKREELHGFARRLASAGYCVLLPNLYHRQRYAYELKERTEPQLQEMFGLMHSLNRDTNRADTQALLDWVDANPQVADAQRIGILGYCMSGPFVVWAALDFADRIQALAAIHGANWVTDSPDSPHRVAAGLRCEGYYGCAEIDQWASPEQIAQLEAGLKASGAPYRIEWYAGAQHGFSFPQRAVYERAASERHFERMHRLFGRVLKPFA</sequence>
<keyword evidence="2" id="KW-0378">Hydrolase</keyword>
<proteinExistence type="predicted"/>
<comment type="caution">
    <text evidence="2">The sequence shown here is derived from an EMBL/GenBank/DDBJ whole genome shotgun (WGS) entry which is preliminary data.</text>
</comment>
<dbReference type="InterPro" id="IPR029058">
    <property type="entry name" value="AB_hydrolase_fold"/>
</dbReference>
<dbReference type="RefSeq" id="WP_341411105.1">
    <property type="nucleotide sequence ID" value="NZ_JBBUTH010000007.1"/>
</dbReference>
<protein>
    <submittedName>
        <fullName evidence="2">Dienelactone hydrolase family protein</fullName>
        <ecNumber evidence="2">3.1.-.-</ecNumber>
    </submittedName>
</protein>
<dbReference type="InterPro" id="IPR051049">
    <property type="entry name" value="Dienelactone_hydrolase-like"/>
</dbReference>
<dbReference type="SUPFAM" id="SSF53474">
    <property type="entry name" value="alpha/beta-Hydrolases"/>
    <property type="match status" value="1"/>
</dbReference>
<dbReference type="PANTHER" id="PTHR46623">
    <property type="entry name" value="CARBOXYMETHYLENEBUTENOLIDASE-RELATED"/>
    <property type="match status" value="1"/>
</dbReference>
<reference evidence="2 3" key="1">
    <citation type="submission" date="2024-04" db="EMBL/GenBank/DDBJ databases">
        <title>Novel species of the genus Ideonella isolated from streams.</title>
        <authorList>
            <person name="Lu H."/>
        </authorList>
    </citation>
    <scope>NUCLEOTIDE SEQUENCE [LARGE SCALE GENOMIC DNA]</scope>
    <source>
        <strain evidence="2 3">DXS22W</strain>
    </source>
</reference>
<evidence type="ECO:0000313" key="2">
    <source>
        <dbReference type="EMBL" id="MEK8051422.1"/>
    </source>
</evidence>
<dbReference type="PANTHER" id="PTHR46623:SF10">
    <property type="entry name" value="CARBOXYMETHYLENEBUTENOLIDASE HOMOLOG"/>
    <property type="match status" value="1"/>
</dbReference>
<gene>
    <name evidence="2" type="ORF">AACH10_14310</name>
</gene>
<keyword evidence="3" id="KW-1185">Reference proteome</keyword>
<dbReference type="Proteomes" id="UP001365405">
    <property type="component" value="Unassembled WGS sequence"/>
</dbReference>
<dbReference type="EMBL" id="JBBUTH010000007">
    <property type="protein sequence ID" value="MEK8051422.1"/>
    <property type="molecule type" value="Genomic_DNA"/>
</dbReference>
<dbReference type="GO" id="GO:0016787">
    <property type="term" value="F:hydrolase activity"/>
    <property type="evidence" value="ECO:0007669"/>
    <property type="project" value="UniProtKB-KW"/>
</dbReference>
<dbReference type="InterPro" id="IPR002925">
    <property type="entry name" value="Dienelactn_hydro"/>
</dbReference>
<accession>A0ABU9CLH0</accession>
<evidence type="ECO:0000259" key="1">
    <source>
        <dbReference type="Pfam" id="PF01738"/>
    </source>
</evidence>
<organism evidence="2 3">
    <name type="scientific">Pseudaquabacterium inlustre</name>
    <dbReference type="NCBI Taxonomy" id="2984192"/>
    <lineage>
        <taxon>Bacteria</taxon>
        <taxon>Pseudomonadati</taxon>
        <taxon>Pseudomonadota</taxon>
        <taxon>Betaproteobacteria</taxon>
        <taxon>Burkholderiales</taxon>
        <taxon>Sphaerotilaceae</taxon>
        <taxon>Pseudaquabacterium</taxon>
    </lineage>
</organism>
<name>A0ABU9CLH0_9BURK</name>